<keyword evidence="4" id="KW-1185">Reference proteome</keyword>
<evidence type="ECO:0000256" key="1">
    <source>
        <dbReference type="SAM" id="SignalP"/>
    </source>
</evidence>
<dbReference type="EMBL" id="CAJNOI010000102">
    <property type="protein sequence ID" value="CAF1062511.1"/>
    <property type="molecule type" value="Genomic_DNA"/>
</dbReference>
<evidence type="ECO:0000313" key="3">
    <source>
        <dbReference type="EMBL" id="CAF1160864.1"/>
    </source>
</evidence>
<dbReference type="Proteomes" id="UP000663877">
    <property type="component" value="Unassembled WGS sequence"/>
</dbReference>
<organism evidence="3 4">
    <name type="scientific">Adineta steineri</name>
    <dbReference type="NCBI Taxonomy" id="433720"/>
    <lineage>
        <taxon>Eukaryota</taxon>
        <taxon>Metazoa</taxon>
        <taxon>Spiralia</taxon>
        <taxon>Gnathifera</taxon>
        <taxon>Rotifera</taxon>
        <taxon>Eurotatoria</taxon>
        <taxon>Bdelloidea</taxon>
        <taxon>Adinetida</taxon>
        <taxon>Adinetidae</taxon>
        <taxon>Adineta</taxon>
    </lineage>
</organism>
<dbReference type="OrthoDB" id="425534at2759"/>
<evidence type="ECO:0008006" key="5">
    <source>
        <dbReference type="Google" id="ProtNLM"/>
    </source>
</evidence>
<comment type="caution">
    <text evidence="3">The sequence shown here is derived from an EMBL/GenBank/DDBJ whole genome shotgun (WGS) entry which is preliminary data.</text>
</comment>
<evidence type="ECO:0000313" key="2">
    <source>
        <dbReference type="EMBL" id="CAF1062511.1"/>
    </source>
</evidence>
<feature type="signal peptide" evidence="1">
    <location>
        <begin position="1"/>
        <end position="22"/>
    </location>
</feature>
<proteinExistence type="predicted"/>
<sequence length="569" mass="63800">MSRFILFKLIIYLILKINTVETAFNATAYALQHRCAWSVCNAIGYPTYYLNYTVDCCTLQLPLNYAQPDNRTINISMTRLRSNQTASTNNTIFALTGGPGFSGWNLFYLIPQFFSASFGVTIILPDHRGTGLSTLLSCDDKGSQDVSINCINYLISKFGVDGLNQFSVTSAAHDLSVQIQSYQADYPGRFVAFGISYGTFWLNRFLTIYPNVVQTAIMDGIVNPISSSDSRDDALGSSVAEQFLSFCQLQTACIQNFPPGQSPNVMLRNILTSIDSNTQQCIKKYLSRFNITSEKLRDIFFTQLASTDAYLDRTIIPAVIYRLYRCNSDDRQALNLYFRTVTTAAQTADDPNGPGFLLSKALNFNVIQSETYLAKGETEIDNTTILNLYHSTIMASATPLRYYNLRSQWPKYPIDQYRYQIANYTPICMLSGQLDPSTIFDQASQVAAFTTNTRKFYAIPLASHVTVSMASLGYMCSLQLISAWAFPKLFPSEWATADCIESYPTTFDFAAETNAVKQISMKFFNTTVIFGLNISNDDNSISDAYHVNIYYSNLILCSIFTLFYSSISK</sequence>
<dbReference type="SUPFAM" id="SSF53474">
    <property type="entry name" value="alpha/beta-Hydrolases"/>
    <property type="match status" value="1"/>
</dbReference>
<evidence type="ECO:0000313" key="4">
    <source>
        <dbReference type="Proteomes" id="UP000663832"/>
    </source>
</evidence>
<dbReference type="Gene3D" id="3.40.50.1820">
    <property type="entry name" value="alpha/beta hydrolase"/>
    <property type="match status" value="1"/>
</dbReference>
<name>A0A814TER8_9BILA</name>
<dbReference type="EMBL" id="CAJNOM010000160">
    <property type="protein sequence ID" value="CAF1160864.1"/>
    <property type="molecule type" value="Genomic_DNA"/>
</dbReference>
<gene>
    <name evidence="2" type="ORF">BJG266_LOCUS19245</name>
    <name evidence="3" type="ORF">QVE165_LOCUS23547</name>
</gene>
<feature type="chain" id="PRO_5036410846" description="AB hydrolase-1 domain-containing protein" evidence="1">
    <location>
        <begin position="23"/>
        <end position="569"/>
    </location>
</feature>
<keyword evidence="1" id="KW-0732">Signal</keyword>
<dbReference type="InterPro" id="IPR029058">
    <property type="entry name" value="AB_hydrolase_fold"/>
</dbReference>
<dbReference type="AlphaFoldDB" id="A0A814TER8"/>
<reference evidence="3" key="1">
    <citation type="submission" date="2021-02" db="EMBL/GenBank/DDBJ databases">
        <authorList>
            <person name="Nowell W R."/>
        </authorList>
    </citation>
    <scope>NUCLEOTIDE SEQUENCE</scope>
</reference>
<accession>A0A814TER8</accession>
<protein>
    <recommendedName>
        <fullName evidence="5">AB hydrolase-1 domain-containing protein</fullName>
    </recommendedName>
</protein>
<dbReference type="Proteomes" id="UP000663832">
    <property type="component" value="Unassembled WGS sequence"/>
</dbReference>